<name>A0A5C1I2P5_9SPHI</name>
<sequence>MEKIAWVVTDLSRGQSACIPVLYSITTEDDNPNIRLINCKVAAKLTDLPEWLSPAEFIIRHVYRNGYNDVGISNSGLGSICCDNVDAARFIINTHDSIKAMERLTLGPERFRKQGVRLMSHRYPSPKRTDKLI</sequence>
<reference evidence="1" key="1">
    <citation type="submission" date="2019-08" db="EMBL/GenBank/DDBJ databases">
        <title>Comparative genome analysis confer to the adaptation heavy metal polluted environment.</title>
        <authorList>
            <person name="Li Y."/>
        </authorList>
    </citation>
    <scope>NUCLEOTIDE SEQUENCE [LARGE SCALE GENOMIC DNA]</scope>
    <source>
        <strain evidence="1">P1</strain>
    </source>
</reference>
<evidence type="ECO:0000313" key="1">
    <source>
        <dbReference type="EMBL" id="QEM12169.1"/>
    </source>
</evidence>
<organism evidence="1 2">
    <name type="scientific">Mucilaginibacter rubeus</name>
    <dbReference type="NCBI Taxonomy" id="2027860"/>
    <lineage>
        <taxon>Bacteria</taxon>
        <taxon>Pseudomonadati</taxon>
        <taxon>Bacteroidota</taxon>
        <taxon>Sphingobacteriia</taxon>
        <taxon>Sphingobacteriales</taxon>
        <taxon>Sphingobacteriaceae</taxon>
        <taxon>Mucilaginibacter</taxon>
    </lineage>
</organism>
<dbReference type="Proteomes" id="UP000251402">
    <property type="component" value="Chromosome"/>
</dbReference>
<dbReference type="AlphaFoldDB" id="A0A5C1I2P5"/>
<evidence type="ECO:0000313" key="2">
    <source>
        <dbReference type="Proteomes" id="UP000251402"/>
    </source>
</evidence>
<protein>
    <submittedName>
        <fullName evidence="1">Uncharacterized protein</fullName>
    </submittedName>
</protein>
<dbReference type="EMBL" id="CP043450">
    <property type="protein sequence ID" value="QEM12169.1"/>
    <property type="molecule type" value="Genomic_DNA"/>
</dbReference>
<proteinExistence type="predicted"/>
<dbReference type="OrthoDB" id="799995at2"/>
<dbReference type="RefSeq" id="WP_112572887.1">
    <property type="nucleotide sequence ID" value="NZ_CP043450.1"/>
</dbReference>
<dbReference type="KEGG" id="mrub:DEO27_019775"/>
<accession>A0A5C1I2P5</accession>
<gene>
    <name evidence="1" type="ORF">DEO27_019775</name>
</gene>
<keyword evidence="2" id="KW-1185">Reference proteome</keyword>